<keyword evidence="4" id="KW-0812">Transmembrane</keyword>
<dbReference type="AlphaFoldDB" id="T1K4A1"/>
<evidence type="ECO:0000313" key="10">
    <source>
        <dbReference type="Proteomes" id="UP000015104"/>
    </source>
</evidence>
<sequence>MSGVDVNIALEKDTEDITMIATTIKILLDSLIKNDYSKLLKDNPHLQSSIWCWGQDVNTRRCRAINICYHSTHRQWVFLNGPDSVQSGLPNDQFRPALLSVSSVNDHNQFYFNYVTIESQFLKNVSSKLQFRFVKHKTIVFARFKPDNLMHSLHDDILPLKWTLDGLGWDEKANLFMYDDWPHPDNISFNLYFYKKVFNFNEIFIKSMASDNLICFKEIWLGLDRETVWYQYGFHSPQGPALKTDQQKRSIELASKQLRSLFKQQRCSETPYGIFLSRTYNRLILNEDELIKMLNKEAATVIRMNVNDDFVNLIIKISCANLLIGMHGSTLILSLFLPPGSSIVEMFPFGINPEHYTPYKTIAQTLKLNYIRWVNQNLNNSIQHPEYPVSLGGIDDLPDKMKSQIKNLTEDLEPHLCCHDPNWLYRIYQDTFVDVNHFRETVVDILNSNSTLSQPNMQISSNFYPGPVRNIECKYEESKGFQINWDNPWNIEFSGTDQFGKINFELLTDEGNGKGLVSFSSTNFLVLPFKGKEVFSFWVRCNFNDKKGPFTLAHCLK</sequence>
<proteinExistence type="predicted"/>
<reference evidence="10" key="1">
    <citation type="submission" date="2011-08" db="EMBL/GenBank/DDBJ databases">
        <authorList>
            <person name="Rombauts S."/>
        </authorList>
    </citation>
    <scope>NUCLEOTIDE SEQUENCE</scope>
    <source>
        <strain evidence="10">London</strain>
    </source>
</reference>
<evidence type="ECO:0000256" key="6">
    <source>
        <dbReference type="ARBA" id="ARBA00023136"/>
    </source>
</evidence>
<dbReference type="InterPro" id="IPR049625">
    <property type="entry name" value="Glyco_transf_61_cat"/>
</dbReference>
<evidence type="ECO:0000256" key="4">
    <source>
        <dbReference type="ARBA" id="ARBA00022692"/>
    </source>
</evidence>
<dbReference type="PANTHER" id="PTHR20961:SF38">
    <property type="entry name" value="PROTEIN O-LINKED-MANNOSE BETA-1,4-N-ACETYLGLUCOSAMINYLTRANSFERASE 2"/>
    <property type="match status" value="1"/>
</dbReference>
<evidence type="ECO:0000256" key="2">
    <source>
        <dbReference type="ARBA" id="ARBA00022676"/>
    </source>
</evidence>
<keyword evidence="2" id="KW-0328">Glycosyltransferase</keyword>
<name>T1K4A1_TETUR</name>
<evidence type="ECO:0000256" key="7">
    <source>
        <dbReference type="ARBA" id="ARBA00023180"/>
    </source>
</evidence>
<reference evidence="9" key="2">
    <citation type="submission" date="2015-06" db="UniProtKB">
        <authorList>
            <consortium name="EnsemblMetazoa"/>
        </authorList>
    </citation>
    <scope>IDENTIFICATION</scope>
</reference>
<keyword evidence="5" id="KW-1133">Transmembrane helix</keyword>
<accession>T1K4A1</accession>
<comment type="subcellular location">
    <subcellularLocation>
        <location evidence="1">Membrane</location>
        <topology evidence="1">Single-pass membrane protein</topology>
    </subcellularLocation>
</comment>
<dbReference type="HOGENOM" id="CLU_020169_0_0_1"/>
<feature type="domain" description="Glycosyltransferase 61 catalytic" evidence="8">
    <location>
        <begin position="255"/>
        <end position="344"/>
    </location>
</feature>
<organism evidence="9 10">
    <name type="scientific">Tetranychus urticae</name>
    <name type="common">Two-spotted spider mite</name>
    <dbReference type="NCBI Taxonomy" id="32264"/>
    <lineage>
        <taxon>Eukaryota</taxon>
        <taxon>Metazoa</taxon>
        <taxon>Ecdysozoa</taxon>
        <taxon>Arthropoda</taxon>
        <taxon>Chelicerata</taxon>
        <taxon>Arachnida</taxon>
        <taxon>Acari</taxon>
        <taxon>Acariformes</taxon>
        <taxon>Trombidiformes</taxon>
        <taxon>Prostigmata</taxon>
        <taxon>Eleutherengona</taxon>
        <taxon>Raphignathae</taxon>
        <taxon>Tetranychoidea</taxon>
        <taxon>Tetranychidae</taxon>
        <taxon>Tetranychus</taxon>
    </lineage>
</organism>
<dbReference type="GO" id="GO:0035269">
    <property type="term" value="P:protein O-linked glycosylation via mannose"/>
    <property type="evidence" value="ECO:0007669"/>
    <property type="project" value="TreeGrafter"/>
</dbReference>
<evidence type="ECO:0000256" key="1">
    <source>
        <dbReference type="ARBA" id="ARBA00004167"/>
    </source>
</evidence>
<protein>
    <recommendedName>
        <fullName evidence="8">Glycosyltransferase 61 catalytic domain-containing protein</fullName>
    </recommendedName>
</protein>
<evidence type="ECO:0000256" key="5">
    <source>
        <dbReference type="ARBA" id="ARBA00022989"/>
    </source>
</evidence>
<dbReference type="GO" id="GO:0005783">
    <property type="term" value="C:endoplasmic reticulum"/>
    <property type="evidence" value="ECO:0007669"/>
    <property type="project" value="TreeGrafter"/>
</dbReference>
<evidence type="ECO:0000259" key="8">
    <source>
        <dbReference type="Pfam" id="PF04577"/>
    </source>
</evidence>
<dbReference type="GO" id="GO:0016020">
    <property type="term" value="C:membrane"/>
    <property type="evidence" value="ECO:0007669"/>
    <property type="project" value="UniProtKB-SubCell"/>
</dbReference>
<dbReference type="EMBL" id="CAEY01001565">
    <property type="status" value="NOT_ANNOTATED_CDS"/>
    <property type="molecule type" value="Genomic_DNA"/>
</dbReference>
<evidence type="ECO:0000256" key="3">
    <source>
        <dbReference type="ARBA" id="ARBA00022679"/>
    </source>
</evidence>
<dbReference type="InterPro" id="IPR007657">
    <property type="entry name" value="Glycosyltransferase_61"/>
</dbReference>
<dbReference type="Proteomes" id="UP000015104">
    <property type="component" value="Unassembled WGS sequence"/>
</dbReference>
<dbReference type="Pfam" id="PF04577">
    <property type="entry name" value="Glyco_transf_61"/>
    <property type="match status" value="1"/>
</dbReference>
<evidence type="ECO:0000313" key="9">
    <source>
        <dbReference type="EnsemblMetazoa" id="tetur05g01850.1"/>
    </source>
</evidence>
<dbReference type="eggNOG" id="KOG4698">
    <property type="taxonomic scope" value="Eukaryota"/>
</dbReference>
<keyword evidence="3" id="KW-0808">Transferase</keyword>
<dbReference type="PANTHER" id="PTHR20961">
    <property type="entry name" value="GLYCOSYLTRANSFERASE"/>
    <property type="match status" value="1"/>
</dbReference>
<keyword evidence="10" id="KW-1185">Reference proteome</keyword>
<dbReference type="GO" id="GO:0097363">
    <property type="term" value="F:protein O-acetylglucosaminyltransferase activity"/>
    <property type="evidence" value="ECO:0007669"/>
    <property type="project" value="TreeGrafter"/>
</dbReference>
<keyword evidence="6" id="KW-0472">Membrane</keyword>
<dbReference type="STRING" id="32264.T1K4A1"/>
<dbReference type="EnsemblMetazoa" id="tetur05g01850.1">
    <property type="protein sequence ID" value="tetur05g01850.1"/>
    <property type="gene ID" value="tetur05g01850"/>
</dbReference>
<keyword evidence="7" id="KW-0325">Glycoprotein</keyword>